<dbReference type="EMBL" id="CAKKMG010000015">
    <property type="protein sequence ID" value="CAH0191199.1"/>
    <property type="molecule type" value="Genomic_DNA"/>
</dbReference>
<dbReference type="Proteomes" id="UP000789326">
    <property type="component" value="Unassembled WGS sequence"/>
</dbReference>
<evidence type="ECO:0000313" key="2">
    <source>
        <dbReference type="Proteomes" id="UP000789326"/>
    </source>
</evidence>
<reference evidence="1" key="1">
    <citation type="submission" date="2021-11" db="EMBL/GenBank/DDBJ databases">
        <authorList>
            <person name="Bulgarelli D."/>
        </authorList>
    </citation>
    <scope>NUCLEOTIDE SEQUENCE</scope>
    <source>
        <strain evidence="1">Bi133</strain>
    </source>
</reference>
<gene>
    <name evidence="1" type="ORF">SRABI133_01668</name>
</gene>
<organism evidence="1 2">
    <name type="scientific">Peribacillus simplex</name>
    <dbReference type="NCBI Taxonomy" id="1478"/>
    <lineage>
        <taxon>Bacteria</taxon>
        <taxon>Bacillati</taxon>
        <taxon>Bacillota</taxon>
        <taxon>Bacilli</taxon>
        <taxon>Bacillales</taxon>
        <taxon>Bacillaceae</taxon>
        <taxon>Peribacillus</taxon>
    </lineage>
</organism>
<name>A0A9W4KZ33_9BACI</name>
<protein>
    <submittedName>
        <fullName evidence="1">Uncharacterized protein</fullName>
    </submittedName>
</protein>
<evidence type="ECO:0000313" key="1">
    <source>
        <dbReference type="EMBL" id="CAH0191199.1"/>
    </source>
</evidence>
<proteinExistence type="predicted"/>
<accession>A0A9W4KZ33</accession>
<sequence length="39" mass="4389">MSQKSSQTTIAVNFPITFYDKSENLTDELGKVKLKAVKK</sequence>
<dbReference type="AlphaFoldDB" id="A0A9W4KZ33"/>
<comment type="caution">
    <text evidence="1">The sequence shown here is derived from an EMBL/GenBank/DDBJ whole genome shotgun (WGS) entry which is preliminary data.</text>
</comment>